<gene>
    <name evidence="2" type="ORF">Pmani_033703</name>
</gene>
<dbReference type="AlphaFoldDB" id="A0AAE1NQV0"/>
<dbReference type="Proteomes" id="UP001292094">
    <property type="component" value="Unassembled WGS sequence"/>
</dbReference>
<evidence type="ECO:0000256" key="1">
    <source>
        <dbReference type="SAM" id="MobiDB-lite"/>
    </source>
</evidence>
<organism evidence="2 3">
    <name type="scientific">Petrolisthes manimaculis</name>
    <dbReference type="NCBI Taxonomy" id="1843537"/>
    <lineage>
        <taxon>Eukaryota</taxon>
        <taxon>Metazoa</taxon>
        <taxon>Ecdysozoa</taxon>
        <taxon>Arthropoda</taxon>
        <taxon>Crustacea</taxon>
        <taxon>Multicrustacea</taxon>
        <taxon>Malacostraca</taxon>
        <taxon>Eumalacostraca</taxon>
        <taxon>Eucarida</taxon>
        <taxon>Decapoda</taxon>
        <taxon>Pleocyemata</taxon>
        <taxon>Anomura</taxon>
        <taxon>Galatheoidea</taxon>
        <taxon>Porcellanidae</taxon>
        <taxon>Petrolisthes</taxon>
    </lineage>
</organism>
<feature type="region of interest" description="Disordered" evidence="1">
    <location>
        <begin position="1"/>
        <end position="20"/>
    </location>
</feature>
<accession>A0AAE1NQV0</accession>
<evidence type="ECO:0000313" key="3">
    <source>
        <dbReference type="Proteomes" id="UP001292094"/>
    </source>
</evidence>
<proteinExistence type="predicted"/>
<sequence>MGRRGRGGREGEEEGEKIKRKGRRVTLGAAGALPASACQLTQVVLQRAPLFSTAGNSCLVAFEERKPGTPVCKGHVSMN</sequence>
<protein>
    <submittedName>
        <fullName evidence="2">Uncharacterized protein</fullName>
    </submittedName>
</protein>
<name>A0AAE1NQV0_9EUCA</name>
<comment type="caution">
    <text evidence="2">The sequence shown here is derived from an EMBL/GenBank/DDBJ whole genome shotgun (WGS) entry which is preliminary data.</text>
</comment>
<evidence type="ECO:0000313" key="2">
    <source>
        <dbReference type="EMBL" id="KAK4293617.1"/>
    </source>
</evidence>
<reference evidence="2" key="1">
    <citation type="submission" date="2023-11" db="EMBL/GenBank/DDBJ databases">
        <title>Genome assemblies of two species of porcelain crab, Petrolisthes cinctipes and Petrolisthes manimaculis (Anomura: Porcellanidae).</title>
        <authorList>
            <person name="Angst P."/>
        </authorList>
    </citation>
    <scope>NUCLEOTIDE SEQUENCE</scope>
    <source>
        <strain evidence="2">PB745_02</strain>
        <tissue evidence="2">Gill</tissue>
    </source>
</reference>
<dbReference type="EMBL" id="JAWZYT010004507">
    <property type="protein sequence ID" value="KAK4293617.1"/>
    <property type="molecule type" value="Genomic_DNA"/>
</dbReference>
<keyword evidence="3" id="KW-1185">Reference proteome</keyword>